<evidence type="ECO:0000313" key="9">
    <source>
        <dbReference type="RefSeq" id="XP_052746007.1"/>
    </source>
</evidence>
<keyword evidence="4" id="KW-0862">Zinc</keyword>
<reference evidence="9" key="1">
    <citation type="submission" date="2025-08" db="UniProtKB">
        <authorList>
            <consortium name="RefSeq"/>
        </authorList>
    </citation>
    <scope>IDENTIFICATION</scope>
</reference>
<evidence type="ECO:0000256" key="3">
    <source>
        <dbReference type="ARBA" id="ARBA00022771"/>
    </source>
</evidence>
<name>A0ABM3M3E5_BICAN</name>
<dbReference type="Gene3D" id="3.30.160.60">
    <property type="entry name" value="Classic Zinc Finger"/>
    <property type="match status" value="5"/>
</dbReference>
<feature type="domain" description="C2H2-type" evidence="7">
    <location>
        <begin position="462"/>
        <end position="490"/>
    </location>
</feature>
<evidence type="ECO:0000256" key="5">
    <source>
        <dbReference type="PROSITE-ProRule" id="PRU00042"/>
    </source>
</evidence>
<feature type="domain" description="C2H2-type" evidence="7">
    <location>
        <begin position="559"/>
        <end position="582"/>
    </location>
</feature>
<dbReference type="GeneID" id="112052463"/>
<sequence>MVNKEGIMNNLLCTACLCIGRTIKEIYEEEHKKFYFEVLKELPINNSDIVPRVCWECKAMLEKVLSFREQVKDCYRILRTYIDSVHDSSLLDISRAPRLKVHSNDAVIITPRDSLLVKLEDNDKCKELSKSDTADNGPTEDIQTVLCDVKKREGEKSRSKHKIIKQYIRHRVKTKRTKTLKTSKVKSKRTLKTNVDPVAVNEACQTDVKVDTSVKTSDVKLEDLNNGNVNEDCQMDVKVEVDTHVKIDDVKSEINNDVDEDAMSNEGSLKSFNSDSDSDDDSDRDIDAKIQNFLDDIKKNKHKSTKIKKKRKTEKKVSKYDNILTVDLSYDEMQTERSLRALCESFTQAPHKCSTCLLVFNCASSLDTHHEKKHKAPGDYICSICRTIVSSVEAFTAHYKRHMKRYECALCHKRATDIKSIQQHLHTRHQITLRKYTCKLCGKVSKSVDTHRYHCDMHKSRVQCPQCDKTFSHRAGLMNHRLAVHEAQNQFPCTLCDKVFRWKTSLKRHLEKHKNEESSTVPTNKAYCESCDIGFSSVCSLQRHLRNSLKHVTYDQLKFICDHCDQRYVDKTKLRDHIEEKHLYRTFQCHICHKPSKNRVGLEQHVRTVHTGRPNNRICHHCGKGFPTNLQLESHIRTHTGERPFMCEYCPATFSQQSNLYKHHRQVHLNMKSKRYPLCKKSKADGNQTDDPQPPFPIAIMQYIPENGFSF</sequence>
<dbReference type="RefSeq" id="XP_052746007.1">
    <property type="nucleotide sequence ID" value="XM_052890047.1"/>
</dbReference>
<feature type="domain" description="C2H2-type" evidence="7">
    <location>
        <begin position="617"/>
        <end position="644"/>
    </location>
</feature>
<dbReference type="Pfam" id="PF12874">
    <property type="entry name" value="zf-met"/>
    <property type="match status" value="1"/>
</dbReference>
<dbReference type="SMART" id="SM00355">
    <property type="entry name" value="ZnF_C2H2"/>
    <property type="match status" value="11"/>
</dbReference>
<evidence type="ECO:0000256" key="6">
    <source>
        <dbReference type="SAM" id="MobiDB-lite"/>
    </source>
</evidence>
<feature type="region of interest" description="Disordered" evidence="6">
    <location>
        <begin position="252"/>
        <end position="285"/>
    </location>
</feature>
<dbReference type="PANTHER" id="PTHR24379:SF127">
    <property type="entry name" value="BLOODY FINGERS-RELATED"/>
    <property type="match status" value="1"/>
</dbReference>
<dbReference type="InterPro" id="IPR013087">
    <property type="entry name" value="Znf_C2H2_type"/>
</dbReference>
<protein>
    <submittedName>
        <fullName evidence="9">Zinc finger protein 878</fullName>
    </submittedName>
</protein>
<evidence type="ECO:0000256" key="2">
    <source>
        <dbReference type="ARBA" id="ARBA00022737"/>
    </source>
</evidence>
<keyword evidence="3 5" id="KW-0863">Zinc-finger</keyword>
<dbReference type="InterPro" id="IPR012934">
    <property type="entry name" value="Znf_AD"/>
</dbReference>
<dbReference type="PROSITE" id="PS50157">
    <property type="entry name" value="ZINC_FINGER_C2H2_2"/>
    <property type="match status" value="6"/>
</dbReference>
<evidence type="ECO:0000313" key="8">
    <source>
        <dbReference type="Proteomes" id="UP001652582"/>
    </source>
</evidence>
<keyword evidence="1" id="KW-0479">Metal-binding</keyword>
<dbReference type="SUPFAM" id="SSF57667">
    <property type="entry name" value="beta-beta-alpha zinc fingers"/>
    <property type="match status" value="4"/>
</dbReference>
<accession>A0ABM3M3E5</accession>
<dbReference type="SMART" id="SM00868">
    <property type="entry name" value="zf-AD"/>
    <property type="match status" value="1"/>
</dbReference>
<evidence type="ECO:0000256" key="1">
    <source>
        <dbReference type="ARBA" id="ARBA00022723"/>
    </source>
</evidence>
<proteinExistence type="predicted"/>
<feature type="domain" description="C2H2-type" evidence="7">
    <location>
        <begin position="587"/>
        <end position="615"/>
    </location>
</feature>
<feature type="domain" description="C2H2-type" evidence="7">
    <location>
        <begin position="645"/>
        <end position="673"/>
    </location>
</feature>
<evidence type="ECO:0000256" key="4">
    <source>
        <dbReference type="ARBA" id="ARBA00022833"/>
    </source>
</evidence>
<evidence type="ECO:0000259" key="7">
    <source>
        <dbReference type="PROSITE" id="PS50157"/>
    </source>
</evidence>
<dbReference type="Proteomes" id="UP001652582">
    <property type="component" value="Chromosome 27"/>
</dbReference>
<dbReference type="PROSITE" id="PS00028">
    <property type="entry name" value="ZINC_FINGER_C2H2_1"/>
    <property type="match status" value="6"/>
</dbReference>
<feature type="domain" description="C2H2-type" evidence="7">
    <location>
        <begin position="491"/>
        <end position="518"/>
    </location>
</feature>
<keyword evidence="2" id="KW-0677">Repeat</keyword>
<dbReference type="PANTHER" id="PTHR24379">
    <property type="entry name" value="KRAB AND ZINC FINGER DOMAIN-CONTAINING"/>
    <property type="match status" value="1"/>
</dbReference>
<keyword evidence="8" id="KW-1185">Reference proteome</keyword>
<dbReference type="Pfam" id="PF00096">
    <property type="entry name" value="zf-C2H2"/>
    <property type="match status" value="5"/>
</dbReference>
<organism evidence="8 9">
    <name type="scientific">Bicyclus anynana</name>
    <name type="common">Squinting bush brown butterfly</name>
    <dbReference type="NCBI Taxonomy" id="110368"/>
    <lineage>
        <taxon>Eukaryota</taxon>
        <taxon>Metazoa</taxon>
        <taxon>Ecdysozoa</taxon>
        <taxon>Arthropoda</taxon>
        <taxon>Hexapoda</taxon>
        <taxon>Insecta</taxon>
        <taxon>Pterygota</taxon>
        <taxon>Neoptera</taxon>
        <taxon>Endopterygota</taxon>
        <taxon>Lepidoptera</taxon>
        <taxon>Glossata</taxon>
        <taxon>Ditrysia</taxon>
        <taxon>Papilionoidea</taxon>
        <taxon>Nymphalidae</taxon>
        <taxon>Satyrinae</taxon>
        <taxon>Satyrini</taxon>
        <taxon>Mycalesina</taxon>
        <taxon>Bicyclus</taxon>
    </lineage>
</organism>
<dbReference type="InterPro" id="IPR036236">
    <property type="entry name" value="Znf_C2H2_sf"/>
</dbReference>
<gene>
    <name evidence="9" type="primary">LOC112052463</name>
</gene>